<keyword evidence="4" id="KW-0170">Cobalt</keyword>
<evidence type="ECO:0000313" key="7">
    <source>
        <dbReference type="Proteomes" id="UP000031307"/>
    </source>
</evidence>
<dbReference type="Pfam" id="PF21995">
    <property type="entry name" value="RNR-II_ins_dom"/>
    <property type="match status" value="1"/>
</dbReference>
<protein>
    <recommendedName>
        <fullName evidence="5">B12-dependent ribonucleotide reductase insertion domain-containing protein</fullName>
    </recommendedName>
</protein>
<dbReference type="PATRIC" id="fig|83552.4.peg.276"/>
<sequence>MVMTTPTARAMAASLRTYHRPLDEETDFLENWDQVVNRVIHHQQWLWERALGRNLNAHEMQELEETRLLILERRIAPAGRTLWLGGTELSQVRESCMFNCAYTHVETVYDVVDVLWLLLQGCGVGFKPIIGTLNGLRKPLEDIQIIPSKRIQKGGLEHNVEHYDPHSQTWTIKVGDSASAWAKAIGKLIAGKFPAKTLVLDFSEIRPAGARVKGYGWISSGDIPMSKAFKAIATLLSNRADQLLTRIDILDIVNWLGTLLSNRRSAQIALFEYGQPEWEEFATSKKDWWLKDNAHRQQSNNSLLFRTKPSKEELEYIFKLMIDSGGSEPGLINAEAAERRAPWFKGCNPCVEVLLGNKSFCNLSEVNLLAFLGDKTGLERALYLTARMNYRQTMVDLRDEILQEAWHLNNQFLHLCGVGLTGIRANPLSAYDYKRMKNIAVSAAYSMANELNSPLPKNVTCVKPSGTLSKIMGTEEWGEVPEGIHLPLGKYILNSITFSKYDPLVNRLKNAGYEVMEKPFELESVLVKFPIRYEKIPFTHALVTHKNGTVEEIDINTDSAVVQLEWYRLLQESWSEQNVSTTISYDPSEIPEIIDWLLTHWDVYVGVSFLLRNDPTKNAQDLGYAYLPQEVISKTTYDDYVKTLKPISYEGLRLQGNAFDDTCLSGACPAD</sequence>
<dbReference type="GO" id="GO:0008998">
    <property type="term" value="F:ribonucleoside-triphosphate reductase (thioredoxin) activity"/>
    <property type="evidence" value="ECO:0007669"/>
    <property type="project" value="InterPro"/>
</dbReference>
<dbReference type="NCBIfam" id="TIGR02505">
    <property type="entry name" value="RTPR"/>
    <property type="match status" value="1"/>
</dbReference>
<name>A0A0C1EEM5_9BACT</name>
<evidence type="ECO:0000256" key="2">
    <source>
        <dbReference type="ARBA" id="ARBA00022628"/>
    </source>
</evidence>
<dbReference type="AlphaFoldDB" id="A0A0C1EEM5"/>
<dbReference type="InterPro" id="IPR013345">
    <property type="entry name" value="RTP_Rdtase_AdoCbl-dep"/>
</dbReference>
<dbReference type="PANTHER" id="PTHR43371">
    <property type="entry name" value="VITAMIN B12-DEPENDENT RIBONUCLEOTIDE REDUCTASE"/>
    <property type="match status" value="1"/>
</dbReference>
<dbReference type="Proteomes" id="UP000031307">
    <property type="component" value="Unassembled WGS sequence"/>
</dbReference>
<dbReference type="InterPro" id="IPR050862">
    <property type="entry name" value="RdRp_reductase_class-2"/>
</dbReference>
<dbReference type="GO" id="GO:0006260">
    <property type="term" value="P:DNA replication"/>
    <property type="evidence" value="ECO:0007669"/>
    <property type="project" value="InterPro"/>
</dbReference>
<evidence type="ECO:0000256" key="1">
    <source>
        <dbReference type="ARBA" id="ARBA00001922"/>
    </source>
</evidence>
<feature type="domain" description="B12-dependent ribonucleotide reductase insertion" evidence="5">
    <location>
        <begin position="162"/>
        <end position="235"/>
    </location>
</feature>
<accession>A0A0C1EEM5</accession>
<evidence type="ECO:0000256" key="3">
    <source>
        <dbReference type="ARBA" id="ARBA00023002"/>
    </source>
</evidence>
<dbReference type="PANTHER" id="PTHR43371:SF1">
    <property type="entry name" value="RIBONUCLEOSIDE-DIPHOSPHATE REDUCTASE"/>
    <property type="match status" value="1"/>
</dbReference>
<dbReference type="InterPro" id="IPR054158">
    <property type="entry name" value="RNR-II_ins_dom"/>
</dbReference>
<dbReference type="GO" id="GO:0004748">
    <property type="term" value="F:ribonucleoside-diphosphate reductase activity, thioredoxin disulfide as acceptor"/>
    <property type="evidence" value="ECO:0007669"/>
    <property type="project" value="InterPro"/>
</dbReference>
<keyword evidence="2" id="KW-0846">Cobalamin</keyword>
<dbReference type="EMBL" id="JSAM01000017">
    <property type="protein sequence ID" value="KIA78518.1"/>
    <property type="molecule type" value="Genomic_DNA"/>
</dbReference>
<comment type="cofactor">
    <cofactor evidence="1">
        <name>adenosylcob(III)alamin</name>
        <dbReference type="ChEBI" id="CHEBI:18408"/>
    </cofactor>
</comment>
<dbReference type="SUPFAM" id="SSF51998">
    <property type="entry name" value="PFL-like glycyl radical enzymes"/>
    <property type="match status" value="1"/>
</dbReference>
<reference evidence="6 7" key="1">
    <citation type="journal article" date="2014" name="Mol. Biol. Evol.">
        <title>Massive expansion of Ubiquitination-related gene families within the Chlamydiae.</title>
        <authorList>
            <person name="Domman D."/>
            <person name="Collingro A."/>
            <person name="Lagkouvardos I."/>
            <person name="Gehre L."/>
            <person name="Weinmaier T."/>
            <person name="Rattei T."/>
            <person name="Subtil A."/>
            <person name="Horn M."/>
        </authorList>
    </citation>
    <scope>NUCLEOTIDE SEQUENCE [LARGE SCALE GENOMIC DNA]</scope>
    <source>
        <strain evidence="6 7">OEW1</strain>
    </source>
</reference>
<comment type="caution">
    <text evidence="6">The sequence shown here is derived from an EMBL/GenBank/DDBJ whole genome shotgun (WGS) entry which is preliminary data.</text>
</comment>
<keyword evidence="3" id="KW-0560">Oxidoreductase</keyword>
<evidence type="ECO:0000256" key="4">
    <source>
        <dbReference type="ARBA" id="ARBA00023285"/>
    </source>
</evidence>
<organism evidence="6 7">
    <name type="scientific">Parachlamydia acanthamoebae</name>
    <dbReference type="NCBI Taxonomy" id="83552"/>
    <lineage>
        <taxon>Bacteria</taxon>
        <taxon>Pseudomonadati</taxon>
        <taxon>Chlamydiota</taxon>
        <taxon>Chlamydiia</taxon>
        <taxon>Parachlamydiales</taxon>
        <taxon>Parachlamydiaceae</taxon>
        <taxon>Parachlamydia</taxon>
    </lineage>
</organism>
<evidence type="ECO:0000259" key="5">
    <source>
        <dbReference type="Pfam" id="PF21995"/>
    </source>
</evidence>
<evidence type="ECO:0000313" key="6">
    <source>
        <dbReference type="EMBL" id="KIA78518.1"/>
    </source>
</evidence>
<dbReference type="Gene3D" id="3.20.70.20">
    <property type="match status" value="3"/>
</dbReference>
<dbReference type="GO" id="GO:0031419">
    <property type="term" value="F:cobalamin binding"/>
    <property type="evidence" value="ECO:0007669"/>
    <property type="project" value="UniProtKB-KW"/>
</dbReference>
<proteinExistence type="predicted"/>
<dbReference type="GO" id="GO:0000166">
    <property type="term" value="F:nucleotide binding"/>
    <property type="evidence" value="ECO:0007669"/>
    <property type="project" value="InterPro"/>
</dbReference>
<gene>
    <name evidence="6" type="ORF">DB43_DW00140</name>
</gene>